<dbReference type="OrthoDB" id="1928at2759"/>
<dbReference type="SUPFAM" id="SSF53738">
    <property type="entry name" value="Phosphoglucomutase, first 3 domains"/>
    <property type="match status" value="1"/>
</dbReference>
<dbReference type="Gene3D" id="3.40.120.10">
    <property type="entry name" value="Alpha-D-Glucose-1,6-Bisphosphate, subunit A, domain 3"/>
    <property type="match status" value="1"/>
</dbReference>
<gene>
    <name evidence="3" type="ORF">BVRB_036090</name>
</gene>
<proteinExistence type="inferred from homology"/>
<evidence type="ECO:0000313" key="4">
    <source>
        <dbReference type="Proteomes" id="UP000035740"/>
    </source>
</evidence>
<dbReference type="eggNOG" id="KOG2537">
    <property type="taxonomic scope" value="Eukaryota"/>
</dbReference>
<dbReference type="PANTHER" id="PTHR45955:SF1">
    <property type="entry name" value="PHOSPHOACETYLGLUCOSAMINE MUTASE"/>
    <property type="match status" value="1"/>
</dbReference>
<feature type="domain" description="Alpha-D-phosphohexomutase alpha/beta/alpha" evidence="2">
    <location>
        <begin position="38"/>
        <end position="104"/>
    </location>
</feature>
<dbReference type="GO" id="GO:0004610">
    <property type="term" value="F:phosphoacetylglucosamine mutase activity"/>
    <property type="evidence" value="ECO:0007669"/>
    <property type="project" value="TreeGrafter"/>
</dbReference>
<comment type="similarity">
    <text evidence="1">Belongs to the phosphohexose mutase family.</text>
</comment>
<evidence type="ECO:0000256" key="1">
    <source>
        <dbReference type="ARBA" id="ARBA00010231"/>
    </source>
</evidence>
<sequence length="138" mass="15099">GSDNGAKIMDCHGEMMAHSWEDFAGELANASEGEDVAKLVKEFAAKETIDLSSPSIVFVGRDTRKSSPMLRDCVVKGVLAMGGKVYDHGQVTTPQLHWIVRSYNQNPSLFEPLTGVDRNHLKHYNQNIADAVAELLDG</sequence>
<dbReference type="GO" id="GO:0005975">
    <property type="term" value="P:carbohydrate metabolic process"/>
    <property type="evidence" value="ECO:0007669"/>
    <property type="project" value="InterPro"/>
</dbReference>
<dbReference type="InterPro" id="IPR005844">
    <property type="entry name" value="A-D-PHexomutase_a/b/a-I"/>
</dbReference>
<keyword evidence="4" id="KW-1185">Reference proteome</keyword>
<dbReference type="Pfam" id="PF02878">
    <property type="entry name" value="PGM_PMM_I"/>
    <property type="match status" value="1"/>
</dbReference>
<dbReference type="Gramene" id="KMS65428">
    <property type="protein sequence ID" value="KMS65428"/>
    <property type="gene ID" value="BVRB_036090"/>
</dbReference>
<organism evidence="3 4">
    <name type="scientific">Beta vulgaris subsp. vulgaris</name>
    <name type="common">Beet</name>
    <dbReference type="NCBI Taxonomy" id="3555"/>
    <lineage>
        <taxon>Eukaryota</taxon>
        <taxon>Viridiplantae</taxon>
        <taxon>Streptophyta</taxon>
        <taxon>Embryophyta</taxon>
        <taxon>Tracheophyta</taxon>
        <taxon>Spermatophyta</taxon>
        <taxon>Magnoliopsida</taxon>
        <taxon>eudicotyledons</taxon>
        <taxon>Gunneridae</taxon>
        <taxon>Pentapetalae</taxon>
        <taxon>Caryophyllales</taxon>
        <taxon>Chenopodiaceae</taxon>
        <taxon>Betoideae</taxon>
        <taxon>Beta</taxon>
    </lineage>
</organism>
<dbReference type="AlphaFoldDB" id="A0A0J7YQM1"/>
<dbReference type="PANTHER" id="PTHR45955">
    <property type="entry name" value="PHOSPHOACETYLGLUCOSAMINE MUTASE"/>
    <property type="match status" value="1"/>
</dbReference>
<protein>
    <recommendedName>
        <fullName evidence="2">Alpha-D-phosphohexomutase alpha/beta/alpha domain-containing protein</fullName>
    </recommendedName>
</protein>
<reference evidence="3 4" key="1">
    <citation type="journal article" date="2014" name="Nature">
        <title>The genome of the recently domesticated crop plant sugar beet (Beta vulgaris).</title>
        <authorList>
            <person name="Dohm J.C."/>
            <person name="Minoche A.E."/>
            <person name="Holtgrawe D."/>
            <person name="Capella-Gutierrez S."/>
            <person name="Zakrzewski F."/>
            <person name="Tafer H."/>
            <person name="Rupp O."/>
            <person name="Sorensen T.R."/>
            <person name="Stracke R."/>
            <person name="Reinhardt R."/>
            <person name="Goesmann A."/>
            <person name="Kraft T."/>
            <person name="Schulz B."/>
            <person name="Stadler P.F."/>
            <person name="Schmidt T."/>
            <person name="Gabaldon T."/>
            <person name="Lehrach H."/>
            <person name="Weisshaar B."/>
            <person name="Himmelbauer H."/>
        </authorList>
    </citation>
    <scope>NUCLEOTIDE SEQUENCE [LARGE SCALE GENOMIC DNA]</scope>
    <source>
        <tissue evidence="3">Taproot</tissue>
    </source>
</reference>
<evidence type="ECO:0000313" key="3">
    <source>
        <dbReference type="EMBL" id="KMS65428.1"/>
    </source>
</evidence>
<name>A0A0J7YQM1_BETVV</name>
<dbReference type="Proteomes" id="UP000035740">
    <property type="component" value="Unassembled WGS sequence"/>
</dbReference>
<evidence type="ECO:0000259" key="2">
    <source>
        <dbReference type="Pfam" id="PF02878"/>
    </source>
</evidence>
<feature type="non-terminal residue" evidence="3">
    <location>
        <position position="1"/>
    </location>
</feature>
<dbReference type="EMBL" id="KQ108788">
    <property type="protein sequence ID" value="KMS65428.1"/>
    <property type="molecule type" value="Genomic_DNA"/>
</dbReference>
<dbReference type="InterPro" id="IPR016055">
    <property type="entry name" value="A-D-PHexomutase_a/b/a-I/II/III"/>
</dbReference>
<dbReference type="GO" id="GO:0006048">
    <property type="term" value="P:UDP-N-acetylglucosamine biosynthetic process"/>
    <property type="evidence" value="ECO:0007669"/>
    <property type="project" value="TreeGrafter"/>
</dbReference>
<accession>A0A0J7YQM1</accession>